<feature type="transmembrane region" description="Helical" evidence="1">
    <location>
        <begin position="44"/>
        <end position="66"/>
    </location>
</feature>
<dbReference type="InterPro" id="IPR009045">
    <property type="entry name" value="Zn_M74/Hedgehog-like"/>
</dbReference>
<feature type="transmembrane region" description="Helical" evidence="1">
    <location>
        <begin position="6"/>
        <end position="32"/>
    </location>
</feature>
<evidence type="ECO:0000313" key="3">
    <source>
        <dbReference type="Proteomes" id="UP000036097"/>
    </source>
</evidence>
<gene>
    <name evidence="2" type="ORF">ABT56_14390</name>
</gene>
<comment type="caution">
    <text evidence="2">The sequence shown here is derived from an EMBL/GenBank/DDBJ whole genome shotgun (WGS) entry which is preliminary data.</text>
</comment>
<keyword evidence="1" id="KW-0812">Transmembrane</keyword>
<keyword evidence="3" id="KW-1185">Reference proteome</keyword>
<evidence type="ECO:0000256" key="1">
    <source>
        <dbReference type="SAM" id="Phobius"/>
    </source>
</evidence>
<dbReference type="STRING" id="1195763.ABT56_14390"/>
<dbReference type="RefSeq" id="WP_047879615.1">
    <property type="nucleotide sequence ID" value="NZ_LDOT01000021.1"/>
</dbReference>
<keyword evidence="1" id="KW-0472">Membrane</keyword>
<name>A0A0J1GYH9_9GAMM</name>
<accession>A0A0J1GYH9</accession>
<evidence type="ECO:0000313" key="2">
    <source>
        <dbReference type="EMBL" id="KLV04678.1"/>
    </source>
</evidence>
<sequence length="265" mass="30001">MAKTVIGIIIFLVLAVTTQIGAISFLLALVMCRFLPFKGVAVQLTLNVALYTLLTFAIVPHVAPYFGREPIAITSQLKPTNYWLTYGLNRQYVTPELNSVLAEISTEFQQRHPTAVVNFLDAGFPFIKHYPLLPHLSHHDGRKVDLSFFYLTADGKATPHKPSRSGYGIFENPHNNEKDTTAFCKAHGYFQYDYPKYLTLGVPYPNLKFDEVLNRNLISVIVSHPNIGKVFIEPHLRTRLGLSHPRIRFHGCGAVRHDDHIHLQL</sequence>
<dbReference type="PATRIC" id="fig|1195763.3.peg.3049"/>
<keyword evidence="1" id="KW-1133">Transmembrane helix</keyword>
<organism evidence="2 3">
    <name type="scientific">Photobacterium aquae</name>
    <dbReference type="NCBI Taxonomy" id="1195763"/>
    <lineage>
        <taxon>Bacteria</taxon>
        <taxon>Pseudomonadati</taxon>
        <taxon>Pseudomonadota</taxon>
        <taxon>Gammaproteobacteria</taxon>
        <taxon>Vibrionales</taxon>
        <taxon>Vibrionaceae</taxon>
        <taxon>Photobacterium</taxon>
    </lineage>
</organism>
<dbReference type="AlphaFoldDB" id="A0A0J1GYH9"/>
<protein>
    <submittedName>
        <fullName evidence="2">Uncharacterized protein</fullName>
    </submittedName>
</protein>
<dbReference type="Gene3D" id="3.30.1380.10">
    <property type="match status" value="1"/>
</dbReference>
<reference evidence="2 3" key="1">
    <citation type="submission" date="2015-05" db="EMBL/GenBank/DDBJ databases">
        <title>Photobacterium galathea sp. nov.</title>
        <authorList>
            <person name="Machado H."/>
            <person name="Gram L."/>
        </authorList>
    </citation>
    <scope>NUCLEOTIDE SEQUENCE [LARGE SCALE GENOMIC DNA]</scope>
    <source>
        <strain evidence="2 3">CGMCC 1.12159</strain>
    </source>
</reference>
<dbReference type="Proteomes" id="UP000036097">
    <property type="component" value="Unassembled WGS sequence"/>
</dbReference>
<dbReference type="EMBL" id="LDOT01000021">
    <property type="protein sequence ID" value="KLV04678.1"/>
    <property type="molecule type" value="Genomic_DNA"/>
</dbReference>
<proteinExistence type="predicted"/>